<dbReference type="Pfam" id="PF00483">
    <property type="entry name" value="NTP_transferase"/>
    <property type="match status" value="1"/>
</dbReference>
<protein>
    <submittedName>
        <fullName evidence="4">NDP-sugar pyrophosphorylase family protein</fullName>
    </submittedName>
</protein>
<reference evidence="4 5" key="1">
    <citation type="submission" date="2020-08" db="EMBL/GenBank/DDBJ databases">
        <title>Genomic Encyclopedia of Type Strains, Phase IV (KMG-IV): sequencing the most valuable type-strain genomes for metagenomic binning, comparative biology and taxonomic classification.</title>
        <authorList>
            <person name="Goeker M."/>
        </authorList>
    </citation>
    <scope>NUCLEOTIDE SEQUENCE [LARGE SCALE GENOMIC DNA]</scope>
    <source>
        <strain evidence="4 5">DSM 103725</strain>
    </source>
</reference>
<dbReference type="InterPro" id="IPR029044">
    <property type="entry name" value="Nucleotide-diphossugar_trans"/>
</dbReference>
<dbReference type="RefSeq" id="WP_184678068.1">
    <property type="nucleotide sequence ID" value="NZ_JACHGY010000001.1"/>
</dbReference>
<dbReference type="GO" id="GO:0008878">
    <property type="term" value="F:glucose-1-phosphate adenylyltransferase activity"/>
    <property type="evidence" value="ECO:0007669"/>
    <property type="project" value="InterPro"/>
</dbReference>
<organism evidence="4 5">
    <name type="scientific">Algisphaera agarilytica</name>
    <dbReference type="NCBI Taxonomy" id="1385975"/>
    <lineage>
        <taxon>Bacteria</taxon>
        <taxon>Pseudomonadati</taxon>
        <taxon>Planctomycetota</taxon>
        <taxon>Phycisphaerae</taxon>
        <taxon>Phycisphaerales</taxon>
        <taxon>Phycisphaeraceae</taxon>
        <taxon>Algisphaera</taxon>
    </lineage>
</organism>
<feature type="domain" description="Nucleotidyl transferase" evidence="3">
    <location>
        <begin position="3"/>
        <end position="224"/>
    </location>
</feature>
<keyword evidence="2" id="KW-0119">Carbohydrate metabolism</keyword>
<dbReference type="PANTHER" id="PTHR22572">
    <property type="entry name" value="SUGAR-1-PHOSPHATE GUANYL TRANSFERASE"/>
    <property type="match status" value="1"/>
</dbReference>
<keyword evidence="1" id="KW-0321">Glycogen metabolism</keyword>
<dbReference type="PROSITE" id="PS00810">
    <property type="entry name" value="ADP_GLC_PYROPHOSPH_3"/>
    <property type="match status" value="1"/>
</dbReference>
<keyword evidence="5" id="KW-1185">Reference proteome</keyword>
<accession>A0A7X0LLE9</accession>
<sequence length="252" mass="28458">MRAIILAGGKGRRLEPYTISFPKPLVPVGDMPILEIVIRQLKASGFTHVTLAVGHLAELLMAYFGDGSKWGITIDYSREEKPLGTVGPLKLIDDLPERFLVMNGDVLTTLKYDQLFQQHQRSNADLTIACYRANTKIDLGVIEFDGRLEVTGYREKPVLPYDVSMGVYVFNRSVLETFEADDYMDLPTIVNNLVSGQGTVKVYLSDHEWLDIGRPDDYGRAIQRFEELRHEFLPEEQPVPQEQSAEARGLVK</sequence>
<comment type="caution">
    <text evidence="4">The sequence shown here is derived from an EMBL/GenBank/DDBJ whole genome shotgun (WGS) entry which is preliminary data.</text>
</comment>
<proteinExistence type="predicted"/>
<evidence type="ECO:0000313" key="5">
    <source>
        <dbReference type="Proteomes" id="UP000541810"/>
    </source>
</evidence>
<dbReference type="EMBL" id="JACHGY010000001">
    <property type="protein sequence ID" value="MBB6430561.1"/>
    <property type="molecule type" value="Genomic_DNA"/>
</dbReference>
<dbReference type="GO" id="GO:0005978">
    <property type="term" value="P:glycogen biosynthetic process"/>
    <property type="evidence" value="ECO:0007669"/>
    <property type="project" value="InterPro"/>
</dbReference>
<gene>
    <name evidence="4" type="ORF">HNQ40_002367</name>
</gene>
<evidence type="ECO:0000313" key="4">
    <source>
        <dbReference type="EMBL" id="MBB6430561.1"/>
    </source>
</evidence>
<evidence type="ECO:0000259" key="3">
    <source>
        <dbReference type="Pfam" id="PF00483"/>
    </source>
</evidence>
<evidence type="ECO:0000256" key="1">
    <source>
        <dbReference type="ARBA" id="ARBA00022600"/>
    </source>
</evidence>
<dbReference type="Gene3D" id="3.90.550.10">
    <property type="entry name" value="Spore Coat Polysaccharide Biosynthesis Protein SpsA, Chain A"/>
    <property type="match status" value="1"/>
</dbReference>
<dbReference type="InterPro" id="IPR005836">
    <property type="entry name" value="ADP_Glu_pyroP_CS"/>
</dbReference>
<evidence type="ECO:0000256" key="2">
    <source>
        <dbReference type="ARBA" id="ARBA00023277"/>
    </source>
</evidence>
<dbReference type="InterPro" id="IPR050486">
    <property type="entry name" value="Mannose-1P_guanyltransferase"/>
</dbReference>
<dbReference type="AlphaFoldDB" id="A0A7X0LLE9"/>
<dbReference type="Proteomes" id="UP000541810">
    <property type="component" value="Unassembled WGS sequence"/>
</dbReference>
<dbReference type="InterPro" id="IPR005835">
    <property type="entry name" value="NTP_transferase_dom"/>
</dbReference>
<dbReference type="SUPFAM" id="SSF53448">
    <property type="entry name" value="Nucleotide-diphospho-sugar transferases"/>
    <property type="match status" value="1"/>
</dbReference>
<name>A0A7X0LLE9_9BACT</name>